<dbReference type="Gene3D" id="3.40.50.1820">
    <property type="entry name" value="alpha/beta hydrolase"/>
    <property type="match status" value="1"/>
</dbReference>
<evidence type="ECO:0000313" key="4">
    <source>
        <dbReference type="EMBL" id="NJJ04328.1"/>
    </source>
</evidence>
<feature type="domain" description="Peptidase S33 tripeptidyl aminopeptidase-like C-terminal" evidence="3">
    <location>
        <begin position="444"/>
        <end position="525"/>
    </location>
</feature>
<dbReference type="Proteomes" id="UP000591626">
    <property type="component" value="Unassembled WGS sequence"/>
</dbReference>
<feature type="chain" id="PRO_5043040382" evidence="1">
    <location>
        <begin position="35"/>
        <end position="537"/>
    </location>
</feature>
<feature type="domain" description="AB hydrolase-1" evidence="2">
    <location>
        <begin position="123"/>
        <end position="271"/>
    </location>
</feature>
<feature type="signal peptide" evidence="1">
    <location>
        <begin position="1"/>
        <end position="34"/>
    </location>
</feature>
<dbReference type="InterPro" id="IPR013595">
    <property type="entry name" value="Pept_S33_TAP-like_C"/>
</dbReference>
<gene>
    <name evidence="4" type="ORF">HC138_08210</name>
</gene>
<protein>
    <submittedName>
        <fullName evidence="4">Alpha/beta hydrolase</fullName>
    </submittedName>
</protein>
<name>A0AAP6XNT7_9CORY</name>
<dbReference type="SUPFAM" id="SSF53474">
    <property type="entry name" value="alpha/beta-Hydrolases"/>
    <property type="match status" value="1"/>
</dbReference>
<dbReference type="EMBL" id="JAAUVV010000015">
    <property type="protein sequence ID" value="NJJ04328.1"/>
    <property type="molecule type" value="Genomic_DNA"/>
</dbReference>
<evidence type="ECO:0000259" key="2">
    <source>
        <dbReference type="Pfam" id="PF00561"/>
    </source>
</evidence>
<dbReference type="InterPro" id="IPR006311">
    <property type="entry name" value="TAT_signal"/>
</dbReference>
<accession>A0AAP6XNT7</accession>
<keyword evidence="1" id="KW-0732">Signal</keyword>
<dbReference type="AlphaFoldDB" id="A0AAP6XNT7"/>
<comment type="caution">
    <text evidence="4">The sequence shown here is derived from an EMBL/GenBank/DDBJ whole genome shotgun (WGS) entry which is preliminary data.</text>
</comment>
<dbReference type="InterPro" id="IPR029058">
    <property type="entry name" value="AB_hydrolase_fold"/>
</dbReference>
<reference evidence="4 5" key="1">
    <citation type="submission" date="2020-03" db="EMBL/GenBank/DDBJ databases">
        <title>Draft genome sequences of bacterial isolates from the female urobiome.</title>
        <authorList>
            <person name="Miller-Ensminger T."/>
            <person name="Wolfe A.J."/>
            <person name="Putonti C."/>
        </authorList>
    </citation>
    <scope>NUCLEOTIDE SEQUENCE [LARGE SCALE GENOMIC DNA]</scope>
    <source>
        <strain evidence="4 5">UMB8490</strain>
    </source>
</reference>
<keyword evidence="4" id="KW-0378">Hydrolase</keyword>
<dbReference type="PROSITE" id="PS51318">
    <property type="entry name" value="TAT"/>
    <property type="match status" value="1"/>
</dbReference>
<dbReference type="GO" id="GO:0016787">
    <property type="term" value="F:hydrolase activity"/>
    <property type="evidence" value="ECO:0007669"/>
    <property type="project" value="UniProtKB-KW"/>
</dbReference>
<dbReference type="RefSeq" id="WP_167616865.1">
    <property type="nucleotide sequence ID" value="NZ_JAAUVV010000015.1"/>
</dbReference>
<dbReference type="Pfam" id="PF00561">
    <property type="entry name" value="Abhydrolase_1"/>
    <property type="match status" value="1"/>
</dbReference>
<evidence type="ECO:0000259" key="3">
    <source>
        <dbReference type="Pfam" id="PF08386"/>
    </source>
</evidence>
<evidence type="ECO:0000256" key="1">
    <source>
        <dbReference type="SAM" id="SignalP"/>
    </source>
</evidence>
<sequence>MLKSVTRRVVKRSAAALGALALTLSPLTATPAHAQPASPVITWESCPFYVDAKGAQCGRILVPMHYDNPKAGDISVGFIKIPAQNPGARRGAIFGNPGGPGGDAYSFFGMNEGMKWPQEMRNEWDLVAVQPRGLIGSTQLKCADPAMNGPADIAKLTWDATVTQGALTRELCEKPRPGYTKTITTYNNARDWDMVRWALGYDTISIMGLSYGTYLGSAYASMFPNRTDKVVLDSAMNPNDQWSKILLDQKGGYERALNEYFAWVAANDAKYRMGNTPLKAYQYWSNVVVAQSGTNPTVTPPPARVGDLPPALAFAGQAGADAMSAAGKARVEGEGIISRMLNPGANQVSSPLLLATRNVLPSPADWDSLARLTNGSLKQDQAKPAPELMKFLQEESIARNELLAVQTCNENIAAPDYGLIPAAMWANQTGEVITAPALQFGSGVTCNGAAPVTGKVALNGSKLKTRPLQINATRDPQTMYAGRFGIAQPMGSHVVTVHGPGHGHVGRGNQAVDRQVVEYLRTGNLGPVDQPGYFNQG</sequence>
<dbReference type="InterPro" id="IPR000073">
    <property type="entry name" value="AB_hydrolase_1"/>
</dbReference>
<organism evidence="4 5">
    <name type="scientific">Corynebacterium coyleae</name>
    <dbReference type="NCBI Taxonomy" id="53374"/>
    <lineage>
        <taxon>Bacteria</taxon>
        <taxon>Bacillati</taxon>
        <taxon>Actinomycetota</taxon>
        <taxon>Actinomycetes</taxon>
        <taxon>Mycobacteriales</taxon>
        <taxon>Corynebacteriaceae</taxon>
        <taxon>Corynebacterium</taxon>
    </lineage>
</organism>
<evidence type="ECO:0000313" key="5">
    <source>
        <dbReference type="Proteomes" id="UP000591626"/>
    </source>
</evidence>
<dbReference type="Pfam" id="PF08386">
    <property type="entry name" value="Abhydrolase_4"/>
    <property type="match status" value="1"/>
</dbReference>
<proteinExistence type="predicted"/>